<dbReference type="Gene3D" id="2.40.160.20">
    <property type="match status" value="1"/>
</dbReference>
<name>A0ABS8GA01_9ALTE</name>
<dbReference type="EMBL" id="JAJEWP010000002">
    <property type="protein sequence ID" value="MCC2616635.1"/>
    <property type="molecule type" value="Genomic_DNA"/>
</dbReference>
<protein>
    <submittedName>
        <fullName evidence="1">Acyloxyacyl hydrolase</fullName>
    </submittedName>
</protein>
<organism evidence="1 2">
    <name type="scientific">Fluctibacter halophilus</name>
    <dbReference type="NCBI Taxonomy" id="226011"/>
    <lineage>
        <taxon>Bacteria</taxon>
        <taxon>Pseudomonadati</taxon>
        <taxon>Pseudomonadota</taxon>
        <taxon>Gammaproteobacteria</taxon>
        <taxon>Alteromonadales</taxon>
        <taxon>Alteromonadaceae</taxon>
        <taxon>Fluctibacter</taxon>
    </lineage>
</organism>
<dbReference type="InterPro" id="IPR018550">
    <property type="entry name" value="Lipid-A_deacylase-rel"/>
</dbReference>
<dbReference type="Pfam" id="PF09411">
    <property type="entry name" value="PagL"/>
    <property type="match status" value="1"/>
</dbReference>
<keyword evidence="2" id="KW-1185">Reference proteome</keyword>
<accession>A0ABS8GA01</accession>
<gene>
    <name evidence="1" type="ORF">LJ739_10315</name>
</gene>
<dbReference type="RefSeq" id="WP_229160683.1">
    <property type="nucleotide sequence ID" value="NZ_JAJEWP010000002.1"/>
</dbReference>
<reference evidence="1 2" key="1">
    <citation type="submission" date="2021-10" db="EMBL/GenBank/DDBJ databases">
        <title>Draft genome of Aestuariibacter halophilus JC2043.</title>
        <authorList>
            <person name="Emsley S.A."/>
            <person name="Pfannmuller K.M."/>
            <person name="Ushijima B."/>
            <person name="Saw J.H."/>
            <person name="Videau P."/>
        </authorList>
    </citation>
    <scope>NUCLEOTIDE SEQUENCE [LARGE SCALE GENOMIC DNA]</scope>
    <source>
        <strain evidence="1 2">JC2043</strain>
    </source>
</reference>
<comment type="caution">
    <text evidence="1">The sequence shown here is derived from an EMBL/GenBank/DDBJ whole genome shotgun (WGS) entry which is preliminary data.</text>
</comment>
<sequence length="160" mass="17954">MTANAGQAVAIDYLQGEGNVKGLRLGYRPVETQLITLPWVGDVDIYWEASLNLWEFGDPARHESNLVLALSPVISKQFATLAGTYPLYWEAGIGVSLVNDTRFAGKDIGSHYQFEDRLGVRLEFSRQHTIAVRYLHYSNGGLNSKNPGMDFFNLAYVHRF</sequence>
<proteinExistence type="predicted"/>
<keyword evidence="1" id="KW-0378">Hydrolase</keyword>
<dbReference type="PIRSF" id="PIRSF029681">
    <property type="entry name" value="PagL"/>
    <property type="match status" value="1"/>
</dbReference>
<dbReference type="GO" id="GO:0016787">
    <property type="term" value="F:hydrolase activity"/>
    <property type="evidence" value="ECO:0007669"/>
    <property type="project" value="UniProtKB-KW"/>
</dbReference>
<dbReference type="Proteomes" id="UP001520878">
    <property type="component" value="Unassembled WGS sequence"/>
</dbReference>
<evidence type="ECO:0000313" key="2">
    <source>
        <dbReference type="Proteomes" id="UP001520878"/>
    </source>
</evidence>
<evidence type="ECO:0000313" key="1">
    <source>
        <dbReference type="EMBL" id="MCC2616635.1"/>
    </source>
</evidence>